<gene>
    <name evidence="1" type="ORF">ABS311_12055</name>
</gene>
<evidence type="ECO:0000313" key="2">
    <source>
        <dbReference type="Proteomes" id="UP001467690"/>
    </source>
</evidence>
<dbReference type="RefSeq" id="WP_143871932.1">
    <property type="nucleotide sequence ID" value="NZ_CP041660.1"/>
</dbReference>
<proteinExistence type="predicted"/>
<comment type="caution">
    <text evidence="1">The sequence shown here is derived from an EMBL/GenBank/DDBJ whole genome shotgun (WGS) entry which is preliminary data.</text>
</comment>
<protein>
    <submittedName>
        <fullName evidence="1">Uncharacterized protein</fullName>
    </submittedName>
</protein>
<accession>A0ABV1RI37</accession>
<dbReference type="EMBL" id="JBELOE010000216">
    <property type="protein sequence ID" value="MER2492609.1"/>
    <property type="molecule type" value="Genomic_DNA"/>
</dbReference>
<sequence>MPCFYWYHPLTLNISESFAQSLVRHTQIIAKNFAGKRQTFTYGQAINPLGIDFIEVKAASFKRN</sequence>
<name>A0ABV1RI37_9ALTE</name>
<organism evidence="1 2">
    <name type="scientific">Catenovulum sediminis</name>
    <dbReference type="NCBI Taxonomy" id="1740262"/>
    <lineage>
        <taxon>Bacteria</taxon>
        <taxon>Pseudomonadati</taxon>
        <taxon>Pseudomonadota</taxon>
        <taxon>Gammaproteobacteria</taxon>
        <taxon>Alteromonadales</taxon>
        <taxon>Alteromonadaceae</taxon>
        <taxon>Catenovulum</taxon>
    </lineage>
</organism>
<reference evidence="1 2" key="1">
    <citation type="submission" date="2024-06" db="EMBL/GenBank/DDBJ databases">
        <authorList>
            <person name="Chen R.Y."/>
        </authorList>
    </citation>
    <scope>NUCLEOTIDE SEQUENCE [LARGE SCALE GENOMIC DNA]</scope>
    <source>
        <strain evidence="1 2">D2</strain>
    </source>
</reference>
<keyword evidence="2" id="KW-1185">Reference proteome</keyword>
<dbReference type="Proteomes" id="UP001467690">
    <property type="component" value="Unassembled WGS sequence"/>
</dbReference>
<evidence type="ECO:0000313" key="1">
    <source>
        <dbReference type="EMBL" id="MER2492609.1"/>
    </source>
</evidence>